<dbReference type="InterPro" id="IPR002919">
    <property type="entry name" value="TIL_dom"/>
</dbReference>
<dbReference type="SUPFAM" id="SSF57567">
    <property type="entry name" value="Serine protease inhibitors"/>
    <property type="match status" value="1"/>
</dbReference>
<evidence type="ECO:0000313" key="7">
    <source>
        <dbReference type="Proteomes" id="UP000694925"/>
    </source>
</evidence>
<gene>
    <name evidence="8" type="primary">LOC108630747</name>
</gene>
<dbReference type="KEGG" id="ccal:108630747"/>
<keyword evidence="4" id="KW-0722">Serine protease inhibitor</keyword>
<evidence type="ECO:0000256" key="2">
    <source>
        <dbReference type="ARBA" id="ARBA00007611"/>
    </source>
</evidence>
<organism evidence="7 8">
    <name type="scientific">Ceratina calcarata</name>
    <dbReference type="NCBI Taxonomy" id="156304"/>
    <lineage>
        <taxon>Eukaryota</taxon>
        <taxon>Metazoa</taxon>
        <taxon>Ecdysozoa</taxon>
        <taxon>Arthropoda</taxon>
        <taxon>Hexapoda</taxon>
        <taxon>Insecta</taxon>
        <taxon>Pterygota</taxon>
        <taxon>Neoptera</taxon>
        <taxon>Endopterygota</taxon>
        <taxon>Hymenoptera</taxon>
        <taxon>Apocrita</taxon>
        <taxon>Aculeata</taxon>
        <taxon>Apoidea</taxon>
        <taxon>Anthophila</taxon>
        <taxon>Apidae</taxon>
        <taxon>Ceratina</taxon>
        <taxon>Zadontomerus</taxon>
    </lineage>
</organism>
<dbReference type="Gene3D" id="2.10.25.10">
    <property type="entry name" value="Laminin"/>
    <property type="match status" value="1"/>
</dbReference>
<dbReference type="Proteomes" id="UP000694925">
    <property type="component" value="Unplaced"/>
</dbReference>
<evidence type="ECO:0000256" key="4">
    <source>
        <dbReference type="ARBA" id="ARBA00022900"/>
    </source>
</evidence>
<dbReference type="GeneID" id="108630747"/>
<protein>
    <submittedName>
        <fullName evidence="8">Chymotrypsin inhibitor-like</fullName>
    </submittedName>
</protein>
<evidence type="ECO:0000256" key="5">
    <source>
        <dbReference type="SAM" id="SignalP"/>
    </source>
</evidence>
<accession>A0AAJ7JCB2</accession>
<reference evidence="8" key="1">
    <citation type="submission" date="2025-08" db="UniProtKB">
        <authorList>
            <consortium name="RefSeq"/>
        </authorList>
    </citation>
    <scope>IDENTIFICATION</scope>
    <source>
        <tissue evidence="8">Whole body</tissue>
    </source>
</reference>
<proteinExistence type="inferred from homology"/>
<sequence>MSRFAVLALTIIAAVFICQTAGQDHPQCPPNEIWSFCARACEATCANPIECLPLCVEGSPGGCRCRSGYVRNPKNDQCVYQQDC</sequence>
<dbReference type="GO" id="GO:0005576">
    <property type="term" value="C:extracellular region"/>
    <property type="evidence" value="ECO:0007669"/>
    <property type="project" value="UniProtKB-SubCell"/>
</dbReference>
<keyword evidence="7" id="KW-1185">Reference proteome</keyword>
<comment type="subcellular location">
    <subcellularLocation>
        <location evidence="1">Secreted</location>
    </subcellularLocation>
</comment>
<keyword evidence="3" id="KW-0964">Secreted</keyword>
<evidence type="ECO:0000259" key="6">
    <source>
        <dbReference type="Pfam" id="PF01826"/>
    </source>
</evidence>
<keyword evidence="5" id="KW-0732">Signal</keyword>
<evidence type="ECO:0000313" key="8">
    <source>
        <dbReference type="RefSeq" id="XP_017889704.1"/>
    </source>
</evidence>
<keyword evidence="4" id="KW-0646">Protease inhibitor</keyword>
<dbReference type="Pfam" id="PF01826">
    <property type="entry name" value="TIL"/>
    <property type="match status" value="1"/>
</dbReference>
<dbReference type="GO" id="GO:0004867">
    <property type="term" value="F:serine-type endopeptidase inhibitor activity"/>
    <property type="evidence" value="ECO:0007669"/>
    <property type="project" value="UniProtKB-KW"/>
</dbReference>
<dbReference type="InterPro" id="IPR036084">
    <property type="entry name" value="Ser_inhib-like_sf"/>
</dbReference>
<feature type="chain" id="PRO_5042562968" evidence="5">
    <location>
        <begin position="23"/>
        <end position="84"/>
    </location>
</feature>
<dbReference type="RefSeq" id="XP_017889704.1">
    <property type="nucleotide sequence ID" value="XM_018034215.2"/>
</dbReference>
<dbReference type="AlphaFoldDB" id="A0AAJ7JCB2"/>
<comment type="similarity">
    <text evidence="2">Belongs to the serine protease inhibitor-like (TIL domain-containing) family.</text>
</comment>
<dbReference type="CDD" id="cd19941">
    <property type="entry name" value="TIL"/>
    <property type="match status" value="1"/>
</dbReference>
<feature type="domain" description="TIL" evidence="6">
    <location>
        <begin position="28"/>
        <end position="84"/>
    </location>
</feature>
<name>A0AAJ7JCB2_9HYME</name>
<evidence type="ECO:0000256" key="3">
    <source>
        <dbReference type="ARBA" id="ARBA00022525"/>
    </source>
</evidence>
<feature type="signal peptide" evidence="5">
    <location>
        <begin position="1"/>
        <end position="22"/>
    </location>
</feature>
<evidence type="ECO:0000256" key="1">
    <source>
        <dbReference type="ARBA" id="ARBA00004613"/>
    </source>
</evidence>